<dbReference type="PANTHER" id="PTHR12138:SF135">
    <property type="entry name" value="SAM DOMAIN-CONTAINING PROTEIN"/>
    <property type="match status" value="1"/>
</dbReference>
<dbReference type="PANTHER" id="PTHR12138">
    <property type="entry name" value="PRIMATE-EXPANDED PROTEIN FAMILY"/>
    <property type="match status" value="1"/>
</dbReference>
<dbReference type="AlphaFoldDB" id="A0A7N9IGH4"/>
<evidence type="ECO:0000256" key="1">
    <source>
        <dbReference type="SAM" id="SignalP"/>
    </source>
</evidence>
<dbReference type="Proteomes" id="UP000233100">
    <property type="component" value="Chromosome 2"/>
</dbReference>
<reference evidence="2" key="3">
    <citation type="submission" date="2025-09" db="UniProtKB">
        <authorList>
            <consortium name="Ensembl"/>
        </authorList>
    </citation>
    <scope>IDENTIFICATION</scope>
</reference>
<dbReference type="GeneTree" id="ENSGT01150000286943"/>
<evidence type="ECO:0008006" key="4">
    <source>
        <dbReference type="Google" id="ProtNLM"/>
    </source>
</evidence>
<name>A0A7N9IGH4_MACFA</name>
<feature type="signal peptide" evidence="1">
    <location>
        <begin position="1"/>
        <end position="15"/>
    </location>
</feature>
<evidence type="ECO:0000313" key="3">
    <source>
        <dbReference type="Proteomes" id="UP000233100"/>
    </source>
</evidence>
<proteinExistence type="predicted"/>
<dbReference type="PRINTS" id="PR02045">
    <property type="entry name" value="F138DOMAIN"/>
</dbReference>
<reference evidence="2 3" key="1">
    <citation type="submission" date="2013-03" db="EMBL/GenBank/DDBJ databases">
        <authorList>
            <person name="Warren W."/>
            <person name="Wilson R.K."/>
        </authorList>
    </citation>
    <scope>NUCLEOTIDE SEQUENCE</scope>
</reference>
<feature type="chain" id="PRO_5030521029" description="Secreted protein" evidence="1">
    <location>
        <begin position="16"/>
        <end position="166"/>
    </location>
</feature>
<sequence length="166" mass="18307">MKTKMIFLFFETTLALSPRLACSGAILAHCNLRLLGSSSSPDSASQVAGIAGTCHHAQLIFVFLVETRFHHVGQAGFELVTSNDPPTSASQSAGITGMSHCAWPSKVFFFFFEKESHFVSQAGVWWRDLGSLQAPPPGFMPFSCLSLLSSWDYRRLPPRPANFLYF</sequence>
<accession>A0A7N9IGH4</accession>
<evidence type="ECO:0000313" key="2">
    <source>
        <dbReference type="Ensembl" id="ENSMFAP00000061305.1"/>
    </source>
</evidence>
<dbReference type="Ensembl" id="ENSMFAT00000097531.1">
    <property type="protein sequence ID" value="ENSMFAP00000061305.1"/>
    <property type="gene ID" value="ENSMFAG00000054493.1"/>
</dbReference>
<keyword evidence="1" id="KW-0732">Signal</keyword>
<protein>
    <recommendedName>
        <fullName evidence="4">Secreted protein</fullName>
    </recommendedName>
</protein>
<keyword evidence="3" id="KW-1185">Reference proteome</keyword>
<reference evidence="2" key="2">
    <citation type="submission" date="2025-08" db="UniProtKB">
        <authorList>
            <consortium name="Ensembl"/>
        </authorList>
    </citation>
    <scope>IDENTIFICATION</scope>
</reference>
<organism evidence="2 3">
    <name type="scientific">Macaca fascicularis</name>
    <name type="common">Crab-eating macaque</name>
    <name type="synonym">Cynomolgus monkey</name>
    <dbReference type="NCBI Taxonomy" id="9541"/>
    <lineage>
        <taxon>Eukaryota</taxon>
        <taxon>Metazoa</taxon>
        <taxon>Chordata</taxon>
        <taxon>Craniata</taxon>
        <taxon>Vertebrata</taxon>
        <taxon>Euteleostomi</taxon>
        <taxon>Mammalia</taxon>
        <taxon>Eutheria</taxon>
        <taxon>Euarchontoglires</taxon>
        <taxon>Primates</taxon>
        <taxon>Haplorrhini</taxon>
        <taxon>Catarrhini</taxon>
        <taxon>Cercopithecidae</taxon>
        <taxon>Cercopithecinae</taxon>
        <taxon>Macaca</taxon>
    </lineage>
</organism>